<reference evidence="1" key="1">
    <citation type="submission" date="2018-05" db="EMBL/GenBank/DDBJ databases">
        <authorList>
            <person name="Lanie J.A."/>
            <person name="Ng W.-L."/>
            <person name="Kazmierczak K.M."/>
            <person name="Andrzejewski T.M."/>
            <person name="Davidsen T.M."/>
            <person name="Wayne K.J."/>
            <person name="Tettelin H."/>
            <person name="Glass J.I."/>
            <person name="Rusch D."/>
            <person name="Podicherti R."/>
            <person name="Tsui H.-C.T."/>
            <person name="Winkler M.E."/>
        </authorList>
    </citation>
    <scope>NUCLEOTIDE SEQUENCE</scope>
</reference>
<evidence type="ECO:0000313" key="1">
    <source>
        <dbReference type="EMBL" id="SVD11618.1"/>
    </source>
</evidence>
<dbReference type="Gene3D" id="2.60.120.380">
    <property type="match status" value="1"/>
</dbReference>
<name>A0A382SR16_9ZZZZ</name>
<organism evidence="1">
    <name type="scientific">marine metagenome</name>
    <dbReference type="NCBI Taxonomy" id="408172"/>
    <lineage>
        <taxon>unclassified sequences</taxon>
        <taxon>metagenomes</taxon>
        <taxon>ecological metagenomes</taxon>
    </lineage>
</organism>
<gene>
    <name evidence="1" type="ORF">METZ01_LOCUS364472</name>
</gene>
<accession>A0A382SR16</accession>
<dbReference type="PROSITE" id="PS51257">
    <property type="entry name" value="PROKAR_LIPOPROTEIN"/>
    <property type="match status" value="1"/>
</dbReference>
<proteinExistence type="predicted"/>
<evidence type="ECO:0008006" key="2">
    <source>
        <dbReference type="Google" id="ProtNLM"/>
    </source>
</evidence>
<protein>
    <recommendedName>
        <fullName evidence="2">Peptidase C-terminal archaeal/bacterial domain-containing protein</fullName>
    </recommendedName>
</protein>
<sequence>MKKLFYFIIILIFGACSVTTEEDGTDYGTGDGSATSPVELTVGTAKDGKVPKWGYSYYKFTTSSTGAGSYKLSIASLAITDSYSSSSSVTAYLYSGSGYNTSTQLDSESCAASCTLYFDYENRDASTTYYLKMYGYGKGTYTLNMQQGGSEGSKNNPVELILSTAHPGTIDNIDATFEYGYSYYKFTTSAADNYTLTMTNSDSLDCQLYSNSGFSSTVTYSSYNDCTAGTNLSETFTGAASSGSNSGLSDNTTYYLRIDGELSSPKTTTYNVTVAAEG</sequence>
<dbReference type="EMBL" id="UINC01130508">
    <property type="protein sequence ID" value="SVD11618.1"/>
    <property type="molecule type" value="Genomic_DNA"/>
</dbReference>
<dbReference type="AlphaFoldDB" id="A0A382SR16"/>